<comment type="caution">
    <text evidence="2">The sequence shown here is derived from an EMBL/GenBank/DDBJ whole genome shotgun (WGS) entry which is preliminary data.</text>
</comment>
<sequence>MAAFVAELLFDLVRSLVGNWLRQAAVAACAWLDTKIHGRAARLVVGGLLGLAAYFLIPVFAGLLGF</sequence>
<accession>A0A0A3XP08</accession>
<dbReference type="STRING" id="375.BKD09_RS28000"/>
<dbReference type="AlphaFoldDB" id="A0A0A3XP08"/>
<evidence type="ECO:0000313" key="3">
    <source>
        <dbReference type="Proteomes" id="UP000030377"/>
    </source>
</evidence>
<protein>
    <submittedName>
        <fullName evidence="2">Uncharacterized protein</fullName>
    </submittedName>
</protein>
<feature type="transmembrane region" description="Helical" evidence="1">
    <location>
        <begin position="43"/>
        <end position="64"/>
    </location>
</feature>
<keyword evidence="1" id="KW-0472">Membrane</keyword>
<proteinExistence type="predicted"/>
<evidence type="ECO:0000313" key="2">
    <source>
        <dbReference type="EMBL" id="KGT76120.1"/>
    </source>
</evidence>
<name>A0A0A3XP08_BRAJP</name>
<evidence type="ECO:0000256" key="1">
    <source>
        <dbReference type="SAM" id="Phobius"/>
    </source>
</evidence>
<keyword evidence="1" id="KW-1133">Transmembrane helix</keyword>
<organism evidence="2 3">
    <name type="scientific">Bradyrhizobium japonicum</name>
    <dbReference type="NCBI Taxonomy" id="375"/>
    <lineage>
        <taxon>Bacteria</taxon>
        <taxon>Pseudomonadati</taxon>
        <taxon>Pseudomonadota</taxon>
        <taxon>Alphaproteobacteria</taxon>
        <taxon>Hyphomicrobiales</taxon>
        <taxon>Nitrobacteraceae</taxon>
        <taxon>Bradyrhizobium</taxon>
    </lineage>
</organism>
<dbReference type="Proteomes" id="UP000030377">
    <property type="component" value="Unassembled WGS sequence"/>
</dbReference>
<dbReference type="RefSeq" id="WP_041958224.1">
    <property type="nucleotide sequence ID" value="NZ_JRPN01000021.1"/>
</dbReference>
<reference evidence="2 3" key="1">
    <citation type="submission" date="2014-09" db="EMBL/GenBank/DDBJ databases">
        <title>Draft genome of Bradyrhizobium japonicum Is-34.</title>
        <authorList>
            <person name="Tsurumaru H."/>
            <person name="Yamakawa T."/>
            <person name="Hashimoto S."/>
            <person name="Okizaki K."/>
            <person name="Kanesaki Y."/>
            <person name="Yoshikawa H."/>
            <person name="Yajima S."/>
        </authorList>
    </citation>
    <scope>NUCLEOTIDE SEQUENCE [LARGE SCALE GENOMIC DNA]</scope>
    <source>
        <strain evidence="2 3">Is-34</strain>
    </source>
</reference>
<gene>
    <name evidence="2" type="ORF">MA20_30335</name>
</gene>
<keyword evidence="1" id="KW-0812">Transmembrane</keyword>
<dbReference type="EMBL" id="JRPN01000021">
    <property type="protein sequence ID" value="KGT76120.1"/>
    <property type="molecule type" value="Genomic_DNA"/>
</dbReference>